<gene>
    <name evidence="12" type="ORF">KIW84_040356</name>
</gene>
<evidence type="ECO:0000256" key="7">
    <source>
        <dbReference type="ARBA" id="ARBA00023136"/>
    </source>
</evidence>
<evidence type="ECO:0000256" key="5">
    <source>
        <dbReference type="ARBA" id="ARBA00022833"/>
    </source>
</evidence>
<feature type="non-terminal residue" evidence="12">
    <location>
        <position position="1"/>
    </location>
</feature>
<feature type="domain" description="RING-type" evidence="11">
    <location>
        <begin position="137"/>
        <end position="179"/>
    </location>
</feature>
<dbReference type="PANTHER" id="PTHR46539">
    <property type="entry name" value="E3 UBIQUITIN-PROTEIN LIGASE ATL42"/>
    <property type="match status" value="1"/>
</dbReference>
<comment type="similarity">
    <text evidence="8">Belongs to the RING-type zinc finger family. ATL subfamily.</text>
</comment>
<evidence type="ECO:0000256" key="6">
    <source>
        <dbReference type="ARBA" id="ARBA00022989"/>
    </source>
</evidence>
<dbReference type="Pfam" id="PF13639">
    <property type="entry name" value="zf-RING_2"/>
    <property type="match status" value="1"/>
</dbReference>
<dbReference type="PROSITE" id="PS50089">
    <property type="entry name" value="ZF_RING_2"/>
    <property type="match status" value="1"/>
</dbReference>
<evidence type="ECO:0000313" key="13">
    <source>
        <dbReference type="Proteomes" id="UP001058974"/>
    </source>
</evidence>
<feature type="transmembrane region" description="Helical" evidence="10">
    <location>
        <begin position="62"/>
        <end position="88"/>
    </location>
</feature>
<dbReference type="Gene3D" id="3.30.40.10">
    <property type="entry name" value="Zinc/RING finger domain, C3HC4 (zinc finger)"/>
    <property type="match status" value="1"/>
</dbReference>
<evidence type="ECO:0000313" key="12">
    <source>
        <dbReference type="EMBL" id="KAI5414869.1"/>
    </source>
</evidence>
<sequence>LSLIFYFPITLFLLLPHHFQPFPSIPIPIPTPTMPPLPHHPHGGDPEPKPNPNLLSLFLKPIIMLLLTSLFFLFLGFAAFLLLNLFLLAGALHRLRFRPTPSRRLQSPTSPFLPHEINNLPNFRINKNSTPGPDSRCAVCLDGFRNGQWCRNLAACRHVFHRRCIDTWLIKVATCPTCRSPVRSNAETNLVTEGSSQFWNCSNNNNAFSIL</sequence>
<keyword evidence="5" id="KW-0862">Zinc</keyword>
<comment type="caution">
    <text evidence="12">The sequence shown here is derived from an EMBL/GenBank/DDBJ whole genome shotgun (WGS) entry which is preliminary data.</text>
</comment>
<dbReference type="Proteomes" id="UP001058974">
    <property type="component" value="Chromosome 4"/>
</dbReference>
<dbReference type="InterPro" id="IPR013083">
    <property type="entry name" value="Znf_RING/FYVE/PHD"/>
</dbReference>
<dbReference type="AlphaFoldDB" id="A0A9D4X543"/>
<keyword evidence="6 10" id="KW-1133">Transmembrane helix</keyword>
<organism evidence="12 13">
    <name type="scientific">Pisum sativum</name>
    <name type="common">Garden pea</name>
    <name type="synonym">Lathyrus oleraceus</name>
    <dbReference type="NCBI Taxonomy" id="3888"/>
    <lineage>
        <taxon>Eukaryota</taxon>
        <taxon>Viridiplantae</taxon>
        <taxon>Streptophyta</taxon>
        <taxon>Embryophyta</taxon>
        <taxon>Tracheophyta</taxon>
        <taxon>Spermatophyta</taxon>
        <taxon>Magnoliopsida</taxon>
        <taxon>eudicotyledons</taxon>
        <taxon>Gunneridae</taxon>
        <taxon>Pentapetalae</taxon>
        <taxon>rosids</taxon>
        <taxon>fabids</taxon>
        <taxon>Fabales</taxon>
        <taxon>Fabaceae</taxon>
        <taxon>Papilionoideae</taxon>
        <taxon>50 kb inversion clade</taxon>
        <taxon>NPAAA clade</taxon>
        <taxon>Hologalegina</taxon>
        <taxon>IRL clade</taxon>
        <taxon>Fabeae</taxon>
        <taxon>Lathyrus</taxon>
    </lineage>
</organism>
<proteinExistence type="inferred from homology"/>
<evidence type="ECO:0000256" key="4">
    <source>
        <dbReference type="ARBA" id="ARBA00022771"/>
    </source>
</evidence>
<name>A0A9D4X543_PEA</name>
<protein>
    <recommendedName>
        <fullName evidence="11">RING-type domain-containing protein</fullName>
    </recommendedName>
</protein>
<evidence type="ECO:0000256" key="8">
    <source>
        <dbReference type="ARBA" id="ARBA00024209"/>
    </source>
</evidence>
<evidence type="ECO:0000256" key="3">
    <source>
        <dbReference type="ARBA" id="ARBA00022723"/>
    </source>
</evidence>
<evidence type="ECO:0000256" key="9">
    <source>
        <dbReference type="PROSITE-ProRule" id="PRU00175"/>
    </source>
</evidence>
<dbReference type="GO" id="GO:0008270">
    <property type="term" value="F:zinc ion binding"/>
    <property type="evidence" value="ECO:0007669"/>
    <property type="project" value="UniProtKB-KW"/>
</dbReference>
<evidence type="ECO:0000256" key="10">
    <source>
        <dbReference type="SAM" id="Phobius"/>
    </source>
</evidence>
<evidence type="ECO:0000259" key="11">
    <source>
        <dbReference type="PROSITE" id="PS50089"/>
    </source>
</evidence>
<dbReference type="SUPFAM" id="SSF57850">
    <property type="entry name" value="RING/U-box"/>
    <property type="match status" value="1"/>
</dbReference>
<dbReference type="PANTHER" id="PTHR46539:SF9">
    <property type="entry name" value="RING-H2 FINGER PROTEIN ATL56"/>
    <property type="match status" value="1"/>
</dbReference>
<keyword evidence="7 10" id="KW-0472">Membrane</keyword>
<dbReference type="EMBL" id="JAMSHJ010000004">
    <property type="protein sequence ID" value="KAI5414869.1"/>
    <property type="molecule type" value="Genomic_DNA"/>
</dbReference>
<keyword evidence="13" id="KW-1185">Reference proteome</keyword>
<keyword evidence="4 9" id="KW-0863">Zinc-finger</keyword>
<keyword evidence="3" id="KW-0479">Metal-binding</keyword>
<comment type="subcellular location">
    <subcellularLocation>
        <location evidence="1">Membrane</location>
    </subcellularLocation>
</comment>
<reference evidence="12 13" key="1">
    <citation type="journal article" date="2022" name="Nat. Genet.">
        <title>Improved pea reference genome and pan-genome highlight genomic features and evolutionary characteristics.</title>
        <authorList>
            <person name="Yang T."/>
            <person name="Liu R."/>
            <person name="Luo Y."/>
            <person name="Hu S."/>
            <person name="Wang D."/>
            <person name="Wang C."/>
            <person name="Pandey M.K."/>
            <person name="Ge S."/>
            <person name="Xu Q."/>
            <person name="Li N."/>
            <person name="Li G."/>
            <person name="Huang Y."/>
            <person name="Saxena R.K."/>
            <person name="Ji Y."/>
            <person name="Li M."/>
            <person name="Yan X."/>
            <person name="He Y."/>
            <person name="Liu Y."/>
            <person name="Wang X."/>
            <person name="Xiang C."/>
            <person name="Varshney R.K."/>
            <person name="Ding H."/>
            <person name="Gao S."/>
            <person name="Zong X."/>
        </authorList>
    </citation>
    <scope>NUCLEOTIDE SEQUENCE [LARGE SCALE GENOMIC DNA]</scope>
    <source>
        <strain evidence="12 13">cv. Zhongwan 6</strain>
    </source>
</reference>
<dbReference type="SMART" id="SM00184">
    <property type="entry name" value="RING"/>
    <property type="match status" value="1"/>
</dbReference>
<dbReference type="GO" id="GO:0016020">
    <property type="term" value="C:membrane"/>
    <property type="evidence" value="ECO:0007669"/>
    <property type="project" value="UniProtKB-SubCell"/>
</dbReference>
<dbReference type="Gramene" id="Psat04G0035600-T1">
    <property type="protein sequence ID" value="KAI5414869.1"/>
    <property type="gene ID" value="KIW84_040356"/>
</dbReference>
<keyword evidence="2 10" id="KW-0812">Transmembrane</keyword>
<evidence type="ECO:0000256" key="2">
    <source>
        <dbReference type="ARBA" id="ARBA00022692"/>
    </source>
</evidence>
<dbReference type="InterPro" id="IPR001841">
    <property type="entry name" value="Znf_RING"/>
</dbReference>
<evidence type="ECO:0000256" key="1">
    <source>
        <dbReference type="ARBA" id="ARBA00004370"/>
    </source>
</evidence>
<accession>A0A9D4X543</accession>